<dbReference type="InterPro" id="IPR041555">
    <property type="entry name" value="MG3"/>
</dbReference>
<evidence type="ECO:0000313" key="5">
    <source>
        <dbReference type="EMBL" id="EDV18933.1"/>
    </source>
</evidence>
<protein>
    <recommendedName>
        <fullName evidence="4">Macroglobulin domain-containing protein</fullName>
    </recommendedName>
</protein>
<dbReference type="KEGG" id="tad:TRIADDRAFT_62609"/>
<dbReference type="AlphaFoldDB" id="B3SEB2"/>
<accession>B3SEB2</accession>
<dbReference type="HOGENOM" id="CLU_1333471_0_0_1"/>
<sequence length="206" mass="23479">MVNRFILSAFFLLILGVASVSAIDKYDNGTYIITAPAIIRPGLPTMINDDKAEKSFEIKEYVLPRFNTKVTLPSFGLNTDDKLTISISAKYTYGMPVKGVAYIKLNPKYWYSRGSKIPEIRKEEKIDGYLNISVPTSDIKWHLNKNKELNYFNLLVNVIVMEKLTSIKENGTSSMTYYSRPYRVNVVSSTSAFRPGMPYHAMVKHR</sequence>
<keyword evidence="6" id="KW-1185">Reference proteome</keyword>
<evidence type="ECO:0000256" key="1">
    <source>
        <dbReference type="ARBA" id="ARBA00022729"/>
    </source>
</evidence>
<dbReference type="Proteomes" id="UP000009022">
    <property type="component" value="Unassembled WGS sequence"/>
</dbReference>
<dbReference type="Pfam" id="PF17791">
    <property type="entry name" value="MG3"/>
    <property type="match status" value="1"/>
</dbReference>
<dbReference type="STRING" id="10228.B3SEB2"/>
<dbReference type="InterPro" id="IPR050473">
    <property type="entry name" value="A2M/Complement_sys"/>
</dbReference>
<evidence type="ECO:0000313" key="6">
    <source>
        <dbReference type="Proteomes" id="UP000009022"/>
    </source>
</evidence>
<feature type="signal peptide" evidence="3">
    <location>
        <begin position="1"/>
        <end position="22"/>
    </location>
</feature>
<evidence type="ECO:0000256" key="3">
    <source>
        <dbReference type="SAM" id="SignalP"/>
    </source>
</evidence>
<dbReference type="PANTHER" id="PTHR11412">
    <property type="entry name" value="MACROGLOBULIN / COMPLEMENT"/>
    <property type="match status" value="1"/>
</dbReference>
<dbReference type="EMBL" id="DS985414">
    <property type="protein sequence ID" value="EDV18933.1"/>
    <property type="molecule type" value="Genomic_DNA"/>
</dbReference>
<dbReference type="RefSeq" id="XP_002118581.1">
    <property type="nucleotide sequence ID" value="XM_002118545.1"/>
</dbReference>
<dbReference type="OrthoDB" id="9998011at2759"/>
<evidence type="ECO:0000259" key="4">
    <source>
        <dbReference type="Pfam" id="PF17791"/>
    </source>
</evidence>
<dbReference type="eggNOG" id="KOG1366">
    <property type="taxonomic scope" value="Eukaryota"/>
</dbReference>
<feature type="chain" id="PRO_5002798588" description="Macroglobulin domain-containing protein" evidence="3">
    <location>
        <begin position="23"/>
        <end position="206"/>
    </location>
</feature>
<dbReference type="InParanoid" id="B3SEB2"/>
<keyword evidence="1 3" id="KW-0732">Signal</keyword>
<dbReference type="GeneID" id="6759795"/>
<dbReference type="CTD" id="6759795"/>
<reference evidence="5 6" key="1">
    <citation type="journal article" date="2008" name="Nature">
        <title>The Trichoplax genome and the nature of placozoans.</title>
        <authorList>
            <person name="Srivastava M."/>
            <person name="Begovic E."/>
            <person name="Chapman J."/>
            <person name="Putnam N.H."/>
            <person name="Hellsten U."/>
            <person name="Kawashima T."/>
            <person name="Kuo A."/>
            <person name="Mitros T."/>
            <person name="Salamov A."/>
            <person name="Carpenter M.L."/>
            <person name="Signorovitch A.Y."/>
            <person name="Moreno M.A."/>
            <person name="Kamm K."/>
            <person name="Grimwood J."/>
            <person name="Schmutz J."/>
            <person name="Shapiro H."/>
            <person name="Grigoriev I.V."/>
            <person name="Buss L.W."/>
            <person name="Schierwater B."/>
            <person name="Dellaporta S.L."/>
            <person name="Rokhsar D.S."/>
        </authorList>
    </citation>
    <scope>NUCLEOTIDE SEQUENCE [LARGE SCALE GENOMIC DNA]</scope>
    <source>
        <strain evidence="5 6">Grell-BS-1999</strain>
    </source>
</reference>
<dbReference type="Gene3D" id="2.60.40.1940">
    <property type="match status" value="1"/>
</dbReference>
<gene>
    <name evidence="5" type="ORF">TRIADDRAFT_62609</name>
</gene>
<organism evidence="5 6">
    <name type="scientific">Trichoplax adhaerens</name>
    <name type="common">Trichoplax reptans</name>
    <dbReference type="NCBI Taxonomy" id="10228"/>
    <lineage>
        <taxon>Eukaryota</taxon>
        <taxon>Metazoa</taxon>
        <taxon>Placozoa</taxon>
        <taxon>Uniplacotomia</taxon>
        <taxon>Trichoplacea</taxon>
        <taxon>Trichoplacidae</taxon>
        <taxon>Trichoplax</taxon>
    </lineage>
</organism>
<dbReference type="PANTHER" id="PTHR11412:SF136">
    <property type="entry name" value="CD109 ANTIGEN"/>
    <property type="match status" value="1"/>
</dbReference>
<keyword evidence="2" id="KW-0882">Thioester bond</keyword>
<name>B3SEB2_TRIAD</name>
<proteinExistence type="predicted"/>
<evidence type="ECO:0000256" key="2">
    <source>
        <dbReference type="ARBA" id="ARBA00022966"/>
    </source>
</evidence>
<feature type="domain" description="Macroglobulin" evidence="4">
    <location>
        <begin position="60"/>
        <end position="142"/>
    </location>
</feature>